<gene>
    <name evidence="1" type="ORF">GCM10008905_31950</name>
</gene>
<reference evidence="2" key="1">
    <citation type="journal article" date="2019" name="Int. J. Syst. Evol. Microbiol.">
        <title>The Global Catalogue of Microorganisms (GCM) 10K type strain sequencing project: providing services to taxonomists for standard genome sequencing and annotation.</title>
        <authorList>
            <consortium name="The Broad Institute Genomics Platform"/>
            <consortium name="The Broad Institute Genome Sequencing Center for Infectious Disease"/>
            <person name="Wu L."/>
            <person name="Ma J."/>
        </authorList>
    </citation>
    <scope>NUCLEOTIDE SEQUENCE [LARGE SCALE GENOMIC DNA]</scope>
    <source>
        <strain evidence="2">JCM 1405</strain>
    </source>
</reference>
<keyword evidence="2" id="KW-1185">Reference proteome</keyword>
<proteinExistence type="predicted"/>
<dbReference type="EMBL" id="BAAACF010000012">
    <property type="protein sequence ID" value="GAA0730529.1"/>
    <property type="molecule type" value="Genomic_DNA"/>
</dbReference>
<sequence length="54" mass="6658">MHPTGIILSIYYFISQLISTIDKIYEIKTEFIVRQYLKWYNIEDIFIFLLKLRI</sequence>
<accession>A0ABP3UCW0</accession>
<comment type="caution">
    <text evidence="1">The sequence shown here is derived from an EMBL/GenBank/DDBJ whole genome shotgun (WGS) entry which is preliminary data.</text>
</comment>
<evidence type="ECO:0000313" key="2">
    <source>
        <dbReference type="Proteomes" id="UP001500339"/>
    </source>
</evidence>
<organism evidence="1 2">
    <name type="scientific">Clostridium malenominatum</name>
    <dbReference type="NCBI Taxonomy" id="1539"/>
    <lineage>
        <taxon>Bacteria</taxon>
        <taxon>Bacillati</taxon>
        <taxon>Bacillota</taxon>
        <taxon>Clostridia</taxon>
        <taxon>Eubacteriales</taxon>
        <taxon>Clostridiaceae</taxon>
        <taxon>Clostridium</taxon>
    </lineage>
</organism>
<dbReference type="Proteomes" id="UP001500339">
    <property type="component" value="Unassembled WGS sequence"/>
</dbReference>
<name>A0ABP3UCW0_9CLOT</name>
<protein>
    <submittedName>
        <fullName evidence="1">Uncharacterized protein</fullName>
    </submittedName>
</protein>
<evidence type="ECO:0000313" key="1">
    <source>
        <dbReference type="EMBL" id="GAA0730529.1"/>
    </source>
</evidence>